<feature type="non-terminal residue" evidence="2">
    <location>
        <position position="1"/>
    </location>
</feature>
<evidence type="ECO:0000313" key="2">
    <source>
        <dbReference type="EMBL" id="CAG7830399.1"/>
    </source>
</evidence>
<dbReference type="AlphaFoldDB" id="A0A8J2PR70"/>
<gene>
    <name evidence="2" type="ORF">AFUS01_LOCUS40204</name>
</gene>
<sequence>YIKAAVLLAIIFQPAQIDCYSLKKGNYVRYGAPNSPPKTICTGNRAYINQTRKCYKDGSKGPCGERMVVSRLTPESEFGECVCESACYGRPMVNIPGKNRCYFIFDQGPCPS</sequence>
<dbReference type="OrthoDB" id="6328618at2759"/>
<accession>A0A8J2PR70</accession>
<evidence type="ECO:0000256" key="1">
    <source>
        <dbReference type="SAM" id="SignalP"/>
    </source>
</evidence>
<dbReference type="EMBL" id="CAJVCH010555708">
    <property type="protein sequence ID" value="CAG7830399.1"/>
    <property type="molecule type" value="Genomic_DNA"/>
</dbReference>
<feature type="signal peptide" evidence="1">
    <location>
        <begin position="1"/>
        <end position="17"/>
    </location>
</feature>
<name>A0A8J2PR70_9HEXA</name>
<reference evidence="2" key="1">
    <citation type="submission" date="2021-06" db="EMBL/GenBank/DDBJ databases">
        <authorList>
            <person name="Hodson N. C."/>
            <person name="Mongue J. A."/>
            <person name="Jaron S. K."/>
        </authorList>
    </citation>
    <scope>NUCLEOTIDE SEQUENCE</scope>
</reference>
<keyword evidence="3" id="KW-1185">Reference proteome</keyword>
<feature type="chain" id="PRO_5035156081" evidence="1">
    <location>
        <begin position="18"/>
        <end position="112"/>
    </location>
</feature>
<comment type="caution">
    <text evidence="2">The sequence shown here is derived from an EMBL/GenBank/DDBJ whole genome shotgun (WGS) entry which is preliminary data.</text>
</comment>
<feature type="non-terminal residue" evidence="2">
    <location>
        <position position="112"/>
    </location>
</feature>
<keyword evidence="1" id="KW-0732">Signal</keyword>
<dbReference type="Proteomes" id="UP000708208">
    <property type="component" value="Unassembled WGS sequence"/>
</dbReference>
<evidence type="ECO:0000313" key="3">
    <source>
        <dbReference type="Proteomes" id="UP000708208"/>
    </source>
</evidence>
<protein>
    <submittedName>
        <fullName evidence="2">Uncharacterized protein</fullName>
    </submittedName>
</protein>
<organism evidence="2 3">
    <name type="scientific">Allacma fusca</name>
    <dbReference type="NCBI Taxonomy" id="39272"/>
    <lineage>
        <taxon>Eukaryota</taxon>
        <taxon>Metazoa</taxon>
        <taxon>Ecdysozoa</taxon>
        <taxon>Arthropoda</taxon>
        <taxon>Hexapoda</taxon>
        <taxon>Collembola</taxon>
        <taxon>Symphypleona</taxon>
        <taxon>Sminthuridae</taxon>
        <taxon>Allacma</taxon>
    </lineage>
</organism>
<proteinExistence type="predicted"/>